<dbReference type="Gene3D" id="2.60.120.200">
    <property type="match status" value="1"/>
</dbReference>
<keyword evidence="1" id="KW-0472">Membrane</keyword>
<feature type="transmembrane region" description="Helical" evidence="1">
    <location>
        <begin position="64"/>
        <end position="88"/>
    </location>
</feature>
<organism evidence="2">
    <name type="scientific">viral metagenome</name>
    <dbReference type="NCBI Taxonomy" id="1070528"/>
    <lineage>
        <taxon>unclassified sequences</taxon>
        <taxon>metagenomes</taxon>
        <taxon>organismal metagenomes</taxon>
    </lineage>
</organism>
<dbReference type="EMBL" id="MN739956">
    <property type="protein sequence ID" value="QHT79888.1"/>
    <property type="molecule type" value="Genomic_DNA"/>
</dbReference>
<reference evidence="2" key="1">
    <citation type="journal article" date="2020" name="Nature">
        <title>Giant virus diversity and host interactions through global metagenomics.</title>
        <authorList>
            <person name="Schulz F."/>
            <person name="Roux S."/>
            <person name="Paez-Espino D."/>
            <person name="Jungbluth S."/>
            <person name="Walsh D.A."/>
            <person name="Denef V.J."/>
            <person name="McMahon K.D."/>
            <person name="Konstantinidis K.T."/>
            <person name="Eloe-Fadrosh E.A."/>
            <person name="Kyrpides N.C."/>
            <person name="Woyke T."/>
        </authorList>
    </citation>
    <scope>NUCLEOTIDE SEQUENCE</scope>
    <source>
        <strain evidence="2">GVMAG-M-3300023184-105</strain>
    </source>
</reference>
<dbReference type="AlphaFoldDB" id="A0A6C0HGY0"/>
<evidence type="ECO:0000313" key="2">
    <source>
        <dbReference type="EMBL" id="QHT79888.1"/>
    </source>
</evidence>
<name>A0A6C0HGY0_9ZZZZ</name>
<accession>A0A6C0HGY0</accession>
<keyword evidence="1" id="KW-1133">Transmembrane helix</keyword>
<dbReference type="SUPFAM" id="SSF49899">
    <property type="entry name" value="Concanavalin A-like lectins/glucanases"/>
    <property type="match status" value="1"/>
</dbReference>
<dbReference type="InterPro" id="IPR013320">
    <property type="entry name" value="ConA-like_dom_sf"/>
</dbReference>
<proteinExistence type="predicted"/>
<protein>
    <recommendedName>
        <fullName evidence="3">Lectin/glucanase superfamily protein</fullName>
    </recommendedName>
</protein>
<evidence type="ECO:0000256" key="1">
    <source>
        <dbReference type="SAM" id="Phobius"/>
    </source>
</evidence>
<sequence length="328" mass="35549">MSEGEPSAFQNMSETASNAYSSVADSISNLKDSVSSSMSEYSSPTSLGEASSDFLQSNSIIARIAFIFFVIILFNILLRLGIFLLNYFSKSNTNPYLIQGLVDGGKAIMIKQDPRDDNSVPLLRSNNQPTGIECTWSVWLFINAVGTTGTTGTVAADNSKYHHIFHKGTNSYGGDGISTLSNGPGVYLSYNQDPTIHIIMDTVVQNTPAIVDINNIPLKKWFNLLIRIQNTSLDVYINGVISAHVIMDNVPKQNYYDVFVCDQGGFDGSLSNLRYYASALNIFSINAIVSAGPNLTPSTSPAVGASNASRSAKYGSSYLASTWYTSRL</sequence>
<evidence type="ECO:0008006" key="3">
    <source>
        <dbReference type="Google" id="ProtNLM"/>
    </source>
</evidence>
<keyword evidence="1" id="KW-0812">Transmembrane</keyword>